<comment type="catalytic activity">
    <reaction evidence="1">
        <text>Endonucleolytic cleavage to 5'-phosphomonoester.</text>
        <dbReference type="EC" id="3.1.26.4"/>
    </reaction>
</comment>
<dbReference type="InterPro" id="IPR011320">
    <property type="entry name" value="RNase_H1_N"/>
</dbReference>
<dbReference type="PATRIC" id="fig|1235802.3.peg.4024"/>
<evidence type="ECO:0000256" key="4">
    <source>
        <dbReference type="ARBA" id="ARBA00005300"/>
    </source>
</evidence>
<evidence type="ECO:0000256" key="8">
    <source>
        <dbReference type="ARBA" id="ARBA00022723"/>
    </source>
</evidence>
<name>N2AEC4_9FIRM</name>
<dbReference type="InterPro" id="IPR012337">
    <property type="entry name" value="RNaseH-like_sf"/>
</dbReference>
<protein>
    <recommendedName>
        <fullName evidence="6">Ribonuclease H</fullName>
        <ecNumber evidence="5">3.1.26.4</ecNumber>
    </recommendedName>
</protein>
<dbReference type="Proteomes" id="UP000012589">
    <property type="component" value="Unassembled WGS sequence"/>
</dbReference>
<evidence type="ECO:0000256" key="2">
    <source>
        <dbReference type="ARBA" id="ARBA00001946"/>
    </source>
</evidence>
<dbReference type="eggNOG" id="COG3341">
    <property type="taxonomic scope" value="Bacteria"/>
</dbReference>
<evidence type="ECO:0000256" key="11">
    <source>
        <dbReference type="ARBA" id="ARBA00022842"/>
    </source>
</evidence>
<dbReference type="SUPFAM" id="SSF55658">
    <property type="entry name" value="L9 N-domain-like"/>
    <property type="match status" value="1"/>
</dbReference>
<dbReference type="STRING" id="1235802.C823_03809"/>
<dbReference type="Gene3D" id="3.30.420.10">
    <property type="entry name" value="Ribonuclease H-like superfamily/Ribonuclease H"/>
    <property type="match status" value="1"/>
</dbReference>
<dbReference type="HOGENOM" id="CLU_030894_2_1_9"/>
<evidence type="ECO:0000259" key="12">
    <source>
        <dbReference type="PROSITE" id="PS50879"/>
    </source>
</evidence>
<dbReference type="PANTHER" id="PTHR10642">
    <property type="entry name" value="RIBONUCLEASE H1"/>
    <property type="match status" value="1"/>
</dbReference>
<dbReference type="AlphaFoldDB" id="N2AEC4"/>
<evidence type="ECO:0000256" key="3">
    <source>
        <dbReference type="ARBA" id="ARBA00004065"/>
    </source>
</evidence>
<keyword evidence="11" id="KW-0460">Magnesium</keyword>
<accession>N2AEC4</accession>
<evidence type="ECO:0000256" key="5">
    <source>
        <dbReference type="ARBA" id="ARBA00012180"/>
    </source>
</evidence>
<gene>
    <name evidence="13" type="ORF">C823_03809</name>
</gene>
<dbReference type="Pfam" id="PF00075">
    <property type="entry name" value="RNase_H"/>
    <property type="match status" value="1"/>
</dbReference>
<dbReference type="GO" id="GO:0046872">
    <property type="term" value="F:metal ion binding"/>
    <property type="evidence" value="ECO:0007669"/>
    <property type="project" value="UniProtKB-KW"/>
</dbReference>
<keyword evidence="10" id="KW-0378">Hydrolase</keyword>
<keyword evidence="14" id="KW-1185">Reference proteome</keyword>
<evidence type="ECO:0000313" key="14">
    <source>
        <dbReference type="Proteomes" id="UP000012589"/>
    </source>
</evidence>
<evidence type="ECO:0000313" key="13">
    <source>
        <dbReference type="EMBL" id="EMZ22764.1"/>
    </source>
</evidence>
<dbReference type="EC" id="3.1.26.4" evidence="5"/>
<dbReference type="EMBL" id="AQFT01000117">
    <property type="protein sequence ID" value="EMZ22764.1"/>
    <property type="molecule type" value="Genomic_DNA"/>
</dbReference>
<dbReference type="InterPro" id="IPR036397">
    <property type="entry name" value="RNaseH_sf"/>
</dbReference>
<dbReference type="PANTHER" id="PTHR10642:SF26">
    <property type="entry name" value="RIBONUCLEASE H1"/>
    <property type="match status" value="1"/>
</dbReference>
<dbReference type="FunFam" id="3.40.970.10:FF:000002">
    <property type="entry name" value="Ribonuclease H"/>
    <property type="match status" value="1"/>
</dbReference>
<evidence type="ECO:0000256" key="9">
    <source>
        <dbReference type="ARBA" id="ARBA00022759"/>
    </source>
</evidence>
<dbReference type="GO" id="GO:0004523">
    <property type="term" value="F:RNA-DNA hybrid ribonuclease activity"/>
    <property type="evidence" value="ECO:0007669"/>
    <property type="project" value="UniProtKB-EC"/>
</dbReference>
<feature type="domain" description="RNase H type-1" evidence="12">
    <location>
        <begin position="63"/>
        <end position="201"/>
    </location>
</feature>
<reference evidence="13 14" key="1">
    <citation type="journal article" date="2014" name="Genome Announc.">
        <title>Draft genome sequences of the altered schaedler flora, a defined bacterial community from gnotobiotic mice.</title>
        <authorList>
            <person name="Wannemuehler M.J."/>
            <person name="Overstreet A.M."/>
            <person name="Ward D.V."/>
            <person name="Phillips G.J."/>
        </authorList>
    </citation>
    <scope>NUCLEOTIDE SEQUENCE [LARGE SCALE GENOMIC DNA]</scope>
    <source>
        <strain evidence="13 14">ASF492</strain>
    </source>
</reference>
<evidence type="ECO:0000256" key="10">
    <source>
        <dbReference type="ARBA" id="ARBA00022801"/>
    </source>
</evidence>
<keyword evidence="7" id="KW-0540">Nuclease</keyword>
<dbReference type="PROSITE" id="PS50879">
    <property type="entry name" value="RNASE_H_1"/>
    <property type="match status" value="1"/>
</dbReference>
<sequence length="209" mass="23662">MPKKKYYAVKKGLQTGIFETWDECRRMVHGVAGAVYKSFASKEEAERYLNGTTQAEPLHEAKIENGLKAYVDGSFDKKIRRYSFGCVLLTPDGEIIRESGSGNDPKSLELRNVTGEMLGAMFAVKWAMKQGYQAVEICYDYAGIEQWATHGWQAKNDLTKQYAAYMDRCRERIYISFTKIAAHTGDTYNEEADRLAKKALTEKDGIPLV</sequence>
<dbReference type="Gene3D" id="3.40.970.10">
    <property type="entry name" value="Ribonuclease H1, N-terminal domain"/>
    <property type="match status" value="1"/>
</dbReference>
<keyword evidence="9" id="KW-0255">Endonuclease</keyword>
<dbReference type="SUPFAM" id="SSF53098">
    <property type="entry name" value="Ribonuclease H-like"/>
    <property type="match status" value="1"/>
</dbReference>
<dbReference type="Pfam" id="PF01693">
    <property type="entry name" value="Cauli_VI"/>
    <property type="match status" value="1"/>
</dbReference>
<dbReference type="InterPro" id="IPR050092">
    <property type="entry name" value="RNase_H"/>
</dbReference>
<proteinExistence type="inferred from homology"/>
<dbReference type="GO" id="GO:0043137">
    <property type="term" value="P:DNA replication, removal of RNA primer"/>
    <property type="evidence" value="ECO:0007669"/>
    <property type="project" value="TreeGrafter"/>
</dbReference>
<dbReference type="InterPro" id="IPR037056">
    <property type="entry name" value="RNase_H1_N_sf"/>
</dbReference>
<organism evidence="13 14">
    <name type="scientific">Eubacterium plexicaudatum ASF492</name>
    <dbReference type="NCBI Taxonomy" id="1235802"/>
    <lineage>
        <taxon>Bacteria</taxon>
        <taxon>Bacillati</taxon>
        <taxon>Bacillota</taxon>
        <taxon>Clostridia</taxon>
        <taxon>Eubacteriales</taxon>
        <taxon>Eubacteriaceae</taxon>
        <taxon>Eubacterium</taxon>
    </lineage>
</organism>
<dbReference type="CDD" id="cd09277">
    <property type="entry name" value="RNase_HI_bacteria_like"/>
    <property type="match status" value="1"/>
</dbReference>
<evidence type="ECO:0000256" key="7">
    <source>
        <dbReference type="ARBA" id="ARBA00022722"/>
    </source>
</evidence>
<dbReference type="InterPro" id="IPR009027">
    <property type="entry name" value="Ribosomal_bL9/RNase_H1_N"/>
</dbReference>
<evidence type="ECO:0000256" key="6">
    <source>
        <dbReference type="ARBA" id="ARBA00017721"/>
    </source>
</evidence>
<evidence type="ECO:0000256" key="1">
    <source>
        <dbReference type="ARBA" id="ARBA00000077"/>
    </source>
</evidence>
<comment type="caution">
    <text evidence="13">The sequence shown here is derived from an EMBL/GenBank/DDBJ whole genome shotgun (WGS) entry which is preliminary data.</text>
</comment>
<dbReference type="InterPro" id="IPR002156">
    <property type="entry name" value="RNaseH_domain"/>
</dbReference>
<comment type="function">
    <text evidence="3">Endonuclease that specifically degrades the RNA of RNA-DNA hybrids.</text>
</comment>
<keyword evidence="8" id="KW-0479">Metal-binding</keyword>
<dbReference type="OrthoDB" id="9811552at2"/>
<comment type="cofactor">
    <cofactor evidence="2">
        <name>Mg(2+)</name>
        <dbReference type="ChEBI" id="CHEBI:18420"/>
    </cofactor>
</comment>
<dbReference type="GO" id="GO:0003676">
    <property type="term" value="F:nucleic acid binding"/>
    <property type="evidence" value="ECO:0007669"/>
    <property type="project" value="InterPro"/>
</dbReference>
<comment type="similarity">
    <text evidence="4">Belongs to the RNase H family.</text>
</comment>